<dbReference type="RefSeq" id="WP_224082756.1">
    <property type="nucleotide sequence ID" value="NZ_CAJZAI010000026.1"/>
</dbReference>
<name>A0ABM8XWF9_9BURK</name>
<accession>A0ABM8XWF9</accession>
<keyword evidence="8" id="KW-1185">Reference proteome</keyword>
<evidence type="ECO:0000256" key="3">
    <source>
        <dbReference type="ARBA" id="ARBA00022676"/>
    </source>
</evidence>
<dbReference type="PANTHER" id="PTHR43646">
    <property type="entry name" value="GLYCOSYLTRANSFERASE"/>
    <property type="match status" value="1"/>
</dbReference>
<keyword evidence="3" id="KW-0328">Glycosyltransferase</keyword>
<protein>
    <recommendedName>
        <fullName evidence="6">Glycosyltransferase 2-like domain-containing protein</fullName>
    </recommendedName>
</protein>
<evidence type="ECO:0000259" key="6">
    <source>
        <dbReference type="Pfam" id="PF00535"/>
    </source>
</evidence>
<organism evidence="7 8">
    <name type="scientific">Cupriavidus laharis</name>
    <dbReference type="NCBI Taxonomy" id="151654"/>
    <lineage>
        <taxon>Bacteria</taxon>
        <taxon>Pseudomonadati</taxon>
        <taxon>Pseudomonadota</taxon>
        <taxon>Betaproteobacteria</taxon>
        <taxon>Burkholderiales</taxon>
        <taxon>Burkholderiaceae</taxon>
        <taxon>Cupriavidus</taxon>
    </lineage>
</organism>
<dbReference type="InterPro" id="IPR026461">
    <property type="entry name" value="Trfase_2_rSAM/seldom_assoc"/>
</dbReference>
<evidence type="ECO:0000256" key="4">
    <source>
        <dbReference type="ARBA" id="ARBA00022679"/>
    </source>
</evidence>
<dbReference type="PANTHER" id="PTHR43646:SF2">
    <property type="entry name" value="GLYCOSYLTRANSFERASE 2-LIKE DOMAIN-CONTAINING PROTEIN"/>
    <property type="match status" value="1"/>
</dbReference>
<evidence type="ECO:0000256" key="5">
    <source>
        <dbReference type="ARBA" id="ARBA00023136"/>
    </source>
</evidence>
<keyword evidence="4" id="KW-0808">Transferase</keyword>
<gene>
    <name evidence="7" type="ORF">LMG23992_05324</name>
</gene>
<reference evidence="7 8" key="1">
    <citation type="submission" date="2021-08" db="EMBL/GenBank/DDBJ databases">
        <authorList>
            <person name="Peeters C."/>
        </authorList>
    </citation>
    <scope>NUCLEOTIDE SEQUENCE [LARGE SCALE GENOMIC DNA]</scope>
    <source>
        <strain evidence="7 8">LMG 23992</strain>
    </source>
</reference>
<dbReference type="EMBL" id="CAJZAI010000026">
    <property type="protein sequence ID" value="CAG9184745.1"/>
    <property type="molecule type" value="Genomic_DNA"/>
</dbReference>
<proteinExistence type="predicted"/>
<sequence length="236" mass="25958">MRLSIVIPTWNEADHIEGALAALQSLRRNGVEIIVVDADSADGTAGLAGPLADRVIITARGRAHQMNAGAAAAHGALLIFLHADTRLPADADRAVHTVMQSGQRVWGRFDVRIAGRLRLFRVVAASINLRSRLTGIATGDQAMFVRREAFFAVGGFPDLPLMEDIVLSARLKRLGPPACLRERVVTSGRRWEQHGLWRTILMMWWLRLQFFFGRSAVALAQHYEGKEHTCAPPGAK</sequence>
<dbReference type="InterPro" id="IPR001173">
    <property type="entry name" value="Glyco_trans_2-like"/>
</dbReference>
<dbReference type="Proteomes" id="UP000727654">
    <property type="component" value="Unassembled WGS sequence"/>
</dbReference>
<dbReference type="NCBIfam" id="TIGR04283">
    <property type="entry name" value="glyco_like_mftF"/>
    <property type="match status" value="1"/>
</dbReference>
<keyword evidence="2" id="KW-1003">Cell membrane</keyword>
<feature type="domain" description="Glycosyltransferase 2-like" evidence="6">
    <location>
        <begin position="4"/>
        <end position="129"/>
    </location>
</feature>
<evidence type="ECO:0000313" key="7">
    <source>
        <dbReference type="EMBL" id="CAG9184745.1"/>
    </source>
</evidence>
<dbReference type="CDD" id="cd02522">
    <property type="entry name" value="GT_2_like_a"/>
    <property type="match status" value="1"/>
</dbReference>
<evidence type="ECO:0000256" key="1">
    <source>
        <dbReference type="ARBA" id="ARBA00004236"/>
    </source>
</evidence>
<dbReference type="InterPro" id="IPR029044">
    <property type="entry name" value="Nucleotide-diphossugar_trans"/>
</dbReference>
<comment type="subcellular location">
    <subcellularLocation>
        <location evidence="1">Cell membrane</location>
    </subcellularLocation>
</comment>
<dbReference type="SUPFAM" id="SSF53448">
    <property type="entry name" value="Nucleotide-diphospho-sugar transferases"/>
    <property type="match status" value="1"/>
</dbReference>
<dbReference type="Gene3D" id="3.90.550.10">
    <property type="entry name" value="Spore Coat Polysaccharide Biosynthesis Protein SpsA, Chain A"/>
    <property type="match status" value="1"/>
</dbReference>
<dbReference type="Pfam" id="PF00535">
    <property type="entry name" value="Glycos_transf_2"/>
    <property type="match status" value="1"/>
</dbReference>
<keyword evidence="5" id="KW-0472">Membrane</keyword>
<evidence type="ECO:0000256" key="2">
    <source>
        <dbReference type="ARBA" id="ARBA00022475"/>
    </source>
</evidence>
<comment type="caution">
    <text evidence="7">The sequence shown here is derived from an EMBL/GenBank/DDBJ whole genome shotgun (WGS) entry which is preliminary data.</text>
</comment>
<evidence type="ECO:0000313" key="8">
    <source>
        <dbReference type="Proteomes" id="UP000727654"/>
    </source>
</evidence>